<feature type="compositionally biased region" description="Basic and acidic residues" evidence="1">
    <location>
        <begin position="112"/>
        <end position="128"/>
    </location>
</feature>
<dbReference type="AlphaFoldDB" id="A0A7W9F8J0"/>
<dbReference type="Proteomes" id="UP000527324">
    <property type="component" value="Unassembled WGS sequence"/>
</dbReference>
<evidence type="ECO:0000256" key="2">
    <source>
        <dbReference type="SAM" id="SignalP"/>
    </source>
</evidence>
<keyword evidence="5" id="KW-1185">Reference proteome</keyword>
<evidence type="ECO:0000313" key="4">
    <source>
        <dbReference type="EMBL" id="MBB5738358.1"/>
    </source>
</evidence>
<dbReference type="Pfam" id="PF13202">
    <property type="entry name" value="EF-hand_5"/>
    <property type="match status" value="3"/>
</dbReference>
<dbReference type="InterPro" id="IPR018247">
    <property type="entry name" value="EF_Hand_1_Ca_BS"/>
</dbReference>
<proteinExistence type="predicted"/>
<feature type="signal peptide" evidence="2">
    <location>
        <begin position="1"/>
        <end position="19"/>
    </location>
</feature>
<name>A0A7W9F8J0_9CAUL</name>
<dbReference type="InterPro" id="IPR002048">
    <property type="entry name" value="EF_hand_dom"/>
</dbReference>
<feature type="compositionally biased region" description="Low complexity" evidence="1">
    <location>
        <begin position="34"/>
        <end position="43"/>
    </location>
</feature>
<keyword evidence="2" id="KW-0732">Signal</keyword>
<dbReference type="InterPro" id="IPR011992">
    <property type="entry name" value="EF-hand-dom_pair"/>
</dbReference>
<sequence>MRSLLISTFALLIAGPALAQSDFPEPPMGGGQMSGPPRMGGMRPPERETLADMKARMGAMFDRIDANHDGAVNASELAASPGGRMLSRADADGNGLITKAEMEAGAEAMFKTMDKNGDGVVTADERPQRPQRPN</sequence>
<organism evidence="4 5">
    <name type="scientific">Brevundimonas aurantiaca</name>
    <dbReference type="NCBI Taxonomy" id="74316"/>
    <lineage>
        <taxon>Bacteria</taxon>
        <taxon>Pseudomonadati</taxon>
        <taxon>Pseudomonadota</taxon>
        <taxon>Alphaproteobacteria</taxon>
        <taxon>Caulobacterales</taxon>
        <taxon>Caulobacteraceae</taxon>
        <taxon>Brevundimonas</taxon>
    </lineage>
</organism>
<evidence type="ECO:0000256" key="1">
    <source>
        <dbReference type="SAM" id="MobiDB-lite"/>
    </source>
</evidence>
<feature type="chain" id="PRO_5031043561" description="EF-hand domain-containing protein" evidence="2">
    <location>
        <begin position="20"/>
        <end position="134"/>
    </location>
</feature>
<evidence type="ECO:0000313" key="5">
    <source>
        <dbReference type="Proteomes" id="UP000527324"/>
    </source>
</evidence>
<dbReference type="CDD" id="cd00051">
    <property type="entry name" value="EFh"/>
    <property type="match status" value="1"/>
</dbReference>
<dbReference type="Gene3D" id="1.10.238.10">
    <property type="entry name" value="EF-hand"/>
    <property type="match status" value="2"/>
</dbReference>
<dbReference type="GO" id="GO:0005509">
    <property type="term" value="F:calcium ion binding"/>
    <property type="evidence" value="ECO:0007669"/>
    <property type="project" value="InterPro"/>
</dbReference>
<feature type="region of interest" description="Disordered" evidence="1">
    <location>
        <begin position="22"/>
        <end position="45"/>
    </location>
</feature>
<comment type="caution">
    <text evidence="4">The sequence shown here is derived from an EMBL/GenBank/DDBJ whole genome shotgun (WGS) entry which is preliminary data.</text>
</comment>
<dbReference type="RefSeq" id="WP_183214760.1">
    <property type="nucleotide sequence ID" value="NZ_CAJFZW010000006.1"/>
</dbReference>
<gene>
    <name evidence="4" type="ORF">GGQ93_000049</name>
</gene>
<dbReference type="EMBL" id="JACHOQ010000001">
    <property type="protein sequence ID" value="MBB5738358.1"/>
    <property type="molecule type" value="Genomic_DNA"/>
</dbReference>
<dbReference type="SUPFAM" id="SSF47473">
    <property type="entry name" value="EF-hand"/>
    <property type="match status" value="1"/>
</dbReference>
<feature type="domain" description="EF-hand" evidence="3">
    <location>
        <begin position="52"/>
        <end position="87"/>
    </location>
</feature>
<feature type="domain" description="EF-hand" evidence="3">
    <location>
        <begin position="101"/>
        <end position="125"/>
    </location>
</feature>
<dbReference type="PROSITE" id="PS00018">
    <property type="entry name" value="EF_HAND_1"/>
    <property type="match status" value="1"/>
</dbReference>
<evidence type="ECO:0000259" key="3">
    <source>
        <dbReference type="PROSITE" id="PS50222"/>
    </source>
</evidence>
<protein>
    <recommendedName>
        <fullName evidence="3">EF-hand domain-containing protein</fullName>
    </recommendedName>
</protein>
<accession>A0A7W9F8J0</accession>
<dbReference type="PROSITE" id="PS50222">
    <property type="entry name" value="EF_HAND_2"/>
    <property type="match status" value="2"/>
</dbReference>
<feature type="region of interest" description="Disordered" evidence="1">
    <location>
        <begin position="112"/>
        <end position="134"/>
    </location>
</feature>
<reference evidence="4 5" key="1">
    <citation type="submission" date="2020-08" db="EMBL/GenBank/DDBJ databases">
        <title>Genomic Encyclopedia of Type Strains, Phase IV (KMG-IV): sequencing the most valuable type-strain genomes for metagenomic binning, comparative biology and taxonomic classification.</title>
        <authorList>
            <person name="Goeker M."/>
        </authorList>
    </citation>
    <scope>NUCLEOTIDE SEQUENCE [LARGE SCALE GENOMIC DNA]</scope>
    <source>
        <strain evidence="4 5">DSM 4731</strain>
    </source>
</reference>